<gene>
    <name evidence="1" type="ORF">E1A91_D09G058200v1</name>
</gene>
<dbReference type="AlphaFoldDB" id="A0A5D2TG18"/>
<dbReference type="EMBL" id="CM017657">
    <property type="protein sequence ID" value="TYI64032.1"/>
    <property type="molecule type" value="Genomic_DNA"/>
</dbReference>
<evidence type="ECO:0000313" key="2">
    <source>
        <dbReference type="Proteomes" id="UP000323597"/>
    </source>
</evidence>
<keyword evidence="2" id="KW-1185">Reference proteome</keyword>
<proteinExistence type="predicted"/>
<dbReference type="Proteomes" id="UP000323597">
    <property type="component" value="Chromosome D09"/>
</dbReference>
<protein>
    <submittedName>
        <fullName evidence="1">Uncharacterized protein</fullName>
    </submittedName>
</protein>
<evidence type="ECO:0000313" key="1">
    <source>
        <dbReference type="EMBL" id="TYI64032.1"/>
    </source>
</evidence>
<organism evidence="1 2">
    <name type="scientific">Gossypium mustelinum</name>
    <name type="common">Cotton</name>
    <name type="synonym">Gossypium caicoense</name>
    <dbReference type="NCBI Taxonomy" id="34275"/>
    <lineage>
        <taxon>Eukaryota</taxon>
        <taxon>Viridiplantae</taxon>
        <taxon>Streptophyta</taxon>
        <taxon>Embryophyta</taxon>
        <taxon>Tracheophyta</taxon>
        <taxon>Spermatophyta</taxon>
        <taxon>Magnoliopsida</taxon>
        <taxon>eudicotyledons</taxon>
        <taxon>Gunneridae</taxon>
        <taxon>Pentapetalae</taxon>
        <taxon>rosids</taxon>
        <taxon>malvids</taxon>
        <taxon>Malvales</taxon>
        <taxon>Malvaceae</taxon>
        <taxon>Malvoideae</taxon>
        <taxon>Gossypium</taxon>
    </lineage>
</organism>
<accession>A0A5D2TG18</accession>
<sequence length="36" mass="4086">MTVHGRQTCAVWKENVRRAAISARRLFAATVLRQMG</sequence>
<reference evidence="1 2" key="1">
    <citation type="submission" date="2019-07" db="EMBL/GenBank/DDBJ databases">
        <title>WGS assembly of Gossypium mustelinum.</title>
        <authorList>
            <person name="Chen Z.J."/>
            <person name="Sreedasyam A."/>
            <person name="Ando A."/>
            <person name="Song Q."/>
            <person name="De L."/>
            <person name="Hulse-Kemp A."/>
            <person name="Ding M."/>
            <person name="Ye W."/>
            <person name="Kirkbride R."/>
            <person name="Jenkins J."/>
            <person name="Plott C."/>
            <person name="Lovell J."/>
            <person name="Lin Y.-M."/>
            <person name="Vaughn R."/>
            <person name="Liu B."/>
            <person name="Li W."/>
            <person name="Simpson S."/>
            <person name="Scheffler B."/>
            <person name="Saski C."/>
            <person name="Grover C."/>
            <person name="Hu G."/>
            <person name="Conover J."/>
            <person name="Carlson J."/>
            <person name="Shu S."/>
            <person name="Boston L."/>
            <person name="Williams M."/>
            <person name="Peterson D."/>
            <person name="Mcgee K."/>
            <person name="Jones D."/>
            <person name="Wendel J."/>
            <person name="Stelly D."/>
            <person name="Grimwood J."/>
            <person name="Schmutz J."/>
        </authorList>
    </citation>
    <scope>NUCLEOTIDE SEQUENCE [LARGE SCALE GENOMIC DNA]</scope>
    <source>
        <strain evidence="1">1408120.09</strain>
    </source>
</reference>
<name>A0A5D2TG18_GOSMU</name>